<dbReference type="AlphaFoldDB" id="A0AAW1XBP4"/>
<evidence type="ECO:0000256" key="5">
    <source>
        <dbReference type="ARBA" id="ARBA00023125"/>
    </source>
</evidence>
<evidence type="ECO:0000256" key="1">
    <source>
        <dbReference type="ARBA" id="ARBA00004123"/>
    </source>
</evidence>
<dbReference type="Pfam" id="PF05699">
    <property type="entry name" value="Dimer_Tnp_hAT"/>
    <property type="match status" value="1"/>
</dbReference>
<reference evidence="9 10" key="1">
    <citation type="journal article" date="2023" name="G3 (Bethesda)">
        <title>A chromosome-length genome assembly and annotation of blackberry (Rubus argutus, cv. 'Hillquist').</title>
        <authorList>
            <person name="Bruna T."/>
            <person name="Aryal R."/>
            <person name="Dudchenko O."/>
            <person name="Sargent D.J."/>
            <person name="Mead D."/>
            <person name="Buti M."/>
            <person name="Cavallini A."/>
            <person name="Hytonen T."/>
            <person name="Andres J."/>
            <person name="Pham M."/>
            <person name="Weisz D."/>
            <person name="Mascagni F."/>
            <person name="Usai G."/>
            <person name="Natali L."/>
            <person name="Bassil N."/>
            <person name="Fernandez G.E."/>
            <person name="Lomsadze A."/>
            <person name="Armour M."/>
            <person name="Olukolu B."/>
            <person name="Poorten T."/>
            <person name="Britton C."/>
            <person name="Davik J."/>
            <person name="Ashrafi H."/>
            <person name="Aiden E.L."/>
            <person name="Borodovsky M."/>
            <person name="Worthington M."/>
        </authorList>
    </citation>
    <scope>NUCLEOTIDE SEQUENCE [LARGE SCALE GENOMIC DNA]</scope>
    <source>
        <strain evidence="9">PI 553951</strain>
    </source>
</reference>
<proteinExistence type="predicted"/>
<name>A0AAW1XBP4_RUBAR</name>
<organism evidence="9 10">
    <name type="scientific">Rubus argutus</name>
    <name type="common">Southern blackberry</name>
    <dbReference type="NCBI Taxonomy" id="59490"/>
    <lineage>
        <taxon>Eukaryota</taxon>
        <taxon>Viridiplantae</taxon>
        <taxon>Streptophyta</taxon>
        <taxon>Embryophyta</taxon>
        <taxon>Tracheophyta</taxon>
        <taxon>Spermatophyta</taxon>
        <taxon>Magnoliopsida</taxon>
        <taxon>eudicotyledons</taxon>
        <taxon>Gunneridae</taxon>
        <taxon>Pentapetalae</taxon>
        <taxon>rosids</taxon>
        <taxon>fabids</taxon>
        <taxon>Rosales</taxon>
        <taxon>Rosaceae</taxon>
        <taxon>Rosoideae</taxon>
        <taxon>Rosoideae incertae sedis</taxon>
        <taxon>Rubus</taxon>
    </lineage>
</organism>
<evidence type="ECO:0000259" key="8">
    <source>
        <dbReference type="Pfam" id="PF14372"/>
    </source>
</evidence>
<keyword evidence="4" id="KW-0862">Zinc</keyword>
<dbReference type="PANTHER" id="PTHR46481:SF10">
    <property type="entry name" value="ZINC FINGER BED DOMAIN-CONTAINING PROTEIN 39"/>
    <property type="match status" value="1"/>
</dbReference>
<dbReference type="InterPro" id="IPR025525">
    <property type="entry name" value="hAT-like_transposase_RNase-H"/>
</dbReference>
<feature type="domain" description="HAT C-terminal dimerisation" evidence="7">
    <location>
        <begin position="437"/>
        <end position="517"/>
    </location>
</feature>
<keyword evidence="10" id="KW-1185">Reference proteome</keyword>
<dbReference type="PANTHER" id="PTHR46481">
    <property type="entry name" value="ZINC FINGER BED DOMAIN-CONTAINING PROTEIN 4"/>
    <property type="match status" value="1"/>
</dbReference>
<evidence type="ECO:0000313" key="9">
    <source>
        <dbReference type="EMBL" id="KAK9934047.1"/>
    </source>
</evidence>
<gene>
    <name evidence="9" type="ORF">M0R45_021208</name>
</gene>
<keyword evidence="3" id="KW-0863">Zinc-finger</keyword>
<dbReference type="InterPro" id="IPR008906">
    <property type="entry name" value="HATC_C_dom"/>
</dbReference>
<evidence type="ECO:0000256" key="4">
    <source>
        <dbReference type="ARBA" id="ARBA00022833"/>
    </source>
</evidence>
<feature type="domain" description="hAT-like transposase RNase-H fold" evidence="8">
    <location>
        <begin position="293"/>
        <end position="390"/>
    </location>
</feature>
<dbReference type="InterPro" id="IPR012337">
    <property type="entry name" value="RNaseH-like_sf"/>
</dbReference>
<evidence type="ECO:0000256" key="3">
    <source>
        <dbReference type="ARBA" id="ARBA00022771"/>
    </source>
</evidence>
<dbReference type="Proteomes" id="UP001457282">
    <property type="component" value="Unassembled WGS sequence"/>
</dbReference>
<evidence type="ECO:0000259" key="7">
    <source>
        <dbReference type="Pfam" id="PF05699"/>
    </source>
</evidence>
<evidence type="ECO:0000256" key="2">
    <source>
        <dbReference type="ARBA" id="ARBA00022723"/>
    </source>
</evidence>
<comment type="caution">
    <text evidence="9">The sequence shown here is derived from an EMBL/GenBank/DDBJ whole genome shotgun (WGS) entry which is preliminary data.</text>
</comment>
<evidence type="ECO:0000313" key="10">
    <source>
        <dbReference type="Proteomes" id="UP001457282"/>
    </source>
</evidence>
<dbReference type="GO" id="GO:0046983">
    <property type="term" value="F:protein dimerization activity"/>
    <property type="evidence" value="ECO:0007669"/>
    <property type="project" value="InterPro"/>
</dbReference>
<dbReference type="GO" id="GO:0003677">
    <property type="term" value="F:DNA binding"/>
    <property type="evidence" value="ECO:0007669"/>
    <property type="project" value="UniProtKB-KW"/>
</dbReference>
<dbReference type="Pfam" id="PF14372">
    <property type="entry name" value="hAT-like_RNase-H"/>
    <property type="match status" value="1"/>
</dbReference>
<comment type="subcellular location">
    <subcellularLocation>
        <location evidence="1">Nucleus</location>
    </subcellularLocation>
</comment>
<dbReference type="SUPFAM" id="SSF53098">
    <property type="entry name" value="Ribonuclease H-like"/>
    <property type="match status" value="1"/>
</dbReference>
<dbReference type="GO" id="GO:0008270">
    <property type="term" value="F:zinc ion binding"/>
    <property type="evidence" value="ECO:0007669"/>
    <property type="project" value="UniProtKB-KW"/>
</dbReference>
<sequence length="521" mass="58660">MSGAPLSNAEQERIQRALAEYISSPEVPPDIVSRAGFREFLECLNPQFKPNFKMIGGDFLKIYVERKVAVKEFLGKFDGMISLSVDILKHENPRKDVCAADYLCLSAHFVDENWKLKKWVLHFRALLLLEDLGSPSGVLHDDDDWGVFRSLEDFGIENKISTLSMINDDCYDQLVGCVKNHIQEKKGLQLNDQLFRVHCFEEMIATMIQGAFHKIDDVIDKLSSLCGFVSITPVWNVTNSHLKEALELWSSGEYSSVDNDFYDVPTPEEWKKVEGVCRIVDSIYEVSNALFQAKHQTTNVYLYHLHELHEILTQASVDSDTFVKAVVEGMLKAFDRYWDKMFLLLAISAALDPRFKMKYVEFACSKVKGVDGSSQAAGVLGAFNKLFDEYALRFSEKVNSTSGSSASASASGSEGATPRHVNHTFSVLQDYEKITQLNGYLEEPALPWSKDFDVLAWWTTAGAKYPILSKIARDFLAIPVMLASSHQAFYTGPRPANGRMVGLKPNSLNAFMCTQSWCPRQ</sequence>
<dbReference type="EMBL" id="JBEDUW010000004">
    <property type="protein sequence ID" value="KAK9934047.1"/>
    <property type="molecule type" value="Genomic_DNA"/>
</dbReference>
<keyword evidence="5" id="KW-0238">DNA-binding</keyword>
<evidence type="ECO:0000256" key="6">
    <source>
        <dbReference type="ARBA" id="ARBA00023242"/>
    </source>
</evidence>
<dbReference type="GO" id="GO:0005634">
    <property type="term" value="C:nucleus"/>
    <property type="evidence" value="ECO:0007669"/>
    <property type="project" value="UniProtKB-SubCell"/>
</dbReference>
<keyword evidence="2" id="KW-0479">Metal-binding</keyword>
<dbReference type="InterPro" id="IPR052035">
    <property type="entry name" value="ZnF_BED_domain_contain"/>
</dbReference>
<keyword evidence="6" id="KW-0539">Nucleus</keyword>
<accession>A0AAW1XBP4</accession>
<protein>
    <submittedName>
        <fullName evidence="9">Uncharacterized protein</fullName>
    </submittedName>
</protein>